<dbReference type="InterPro" id="IPR023213">
    <property type="entry name" value="CAT-like_dom_sf"/>
</dbReference>
<feature type="domain" description="Condensation" evidence="2">
    <location>
        <begin position="5"/>
        <end position="321"/>
    </location>
</feature>
<protein>
    <submittedName>
        <fullName evidence="3">Condensation domain-containing protein</fullName>
    </submittedName>
</protein>
<organism evidence="3 4">
    <name type="scientific">Streptomyces caledonius</name>
    <dbReference type="NCBI Taxonomy" id="3134107"/>
    <lineage>
        <taxon>Bacteria</taxon>
        <taxon>Bacillati</taxon>
        <taxon>Actinomycetota</taxon>
        <taxon>Actinomycetes</taxon>
        <taxon>Kitasatosporales</taxon>
        <taxon>Streptomycetaceae</taxon>
        <taxon>Streptomyces</taxon>
    </lineage>
</organism>
<dbReference type="Proteomes" id="UP001382904">
    <property type="component" value="Unassembled WGS sequence"/>
</dbReference>
<evidence type="ECO:0000313" key="3">
    <source>
        <dbReference type="EMBL" id="MEJ8641119.1"/>
    </source>
</evidence>
<evidence type="ECO:0000313" key="4">
    <source>
        <dbReference type="Proteomes" id="UP001382904"/>
    </source>
</evidence>
<keyword evidence="4" id="KW-1185">Reference proteome</keyword>
<comment type="caution">
    <text evidence="3">The sequence shown here is derived from an EMBL/GenBank/DDBJ whole genome shotgun (WGS) entry which is preliminary data.</text>
</comment>
<evidence type="ECO:0000256" key="1">
    <source>
        <dbReference type="SAM" id="MobiDB-lite"/>
    </source>
</evidence>
<gene>
    <name evidence="3" type="ORF">WKI68_05830</name>
</gene>
<dbReference type="EMBL" id="JBBKAM010000002">
    <property type="protein sequence ID" value="MEJ8641119.1"/>
    <property type="molecule type" value="Genomic_DNA"/>
</dbReference>
<dbReference type="Pfam" id="PF00668">
    <property type="entry name" value="Condensation"/>
    <property type="match status" value="1"/>
</dbReference>
<reference evidence="3 4" key="1">
    <citation type="submission" date="2024-03" db="EMBL/GenBank/DDBJ databases">
        <title>Novel Streptomyces species of biotechnological and ecological value are a feature of Machair soil.</title>
        <authorList>
            <person name="Prole J.R."/>
            <person name="Goodfellow M."/>
            <person name="Allenby N."/>
            <person name="Ward A.C."/>
        </authorList>
    </citation>
    <scope>NUCLEOTIDE SEQUENCE [LARGE SCALE GENOMIC DNA]</scope>
    <source>
        <strain evidence="3 4">MS1.HAVA.3</strain>
    </source>
</reference>
<proteinExistence type="predicted"/>
<dbReference type="Gene3D" id="3.30.559.10">
    <property type="entry name" value="Chloramphenicol acetyltransferase-like domain"/>
    <property type="match status" value="1"/>
</dbReference>
<dbReference type="PANTHER" id="PTHR45527">
    <property type="entry name" value="NONRIBOSOMAL PEPTIDE SYNTHETASE"/>
    <property type="match status" value="1"/>
</dbReference>
<name>A0ABU8TZS2_9ACTN</name>
<feature type="region of interest" description="Disordered" evidence="1">
    <location>
        <begin position="349"/>
        <end position="372"/>
    </location>
</feature>
<sequence>MSWQQEGRLRRAVLRGGERPLNLVMALPLGEDLTDEEIRRRLELITARQDAMRIVDLSLDEGRLFYADEIELPLTSADLASPDELNAFVRQGERTPFDGSGVPLWNATLVTLPDGSDGPARYLVVGMDHLITDGLSQQAVTDLLLAPMPGAEVPSGSHHDWVRWQRETFPDPAEGIGPSHEFWAARLKDTTPDQALKVPFCIAPDGEPSGRVWSLRRPAPVPASRLKRAAAKLRTTPFVLVLGAVASTAVAMGSEPDVTFRVNMTGRPMAHLDTLGCFSDNMPVRLSGQDLSDPLTAVRHARETWMSLVPHQTTPWDYLLEAFGGPGDDTLTRRPAQWLVNYMPWEQPSTGCRPWRPPASTSRSWGRSRSSP</sequence>
<feature type="compositionally biased region" description="Low complexity" evidence="1">
    <location>
        <begin position="360"/>
        <end position="372"/>
    </location>
</feature>
<dbReference type="Gene3D" id="3.30.559.30">
    <property type="entry name" value="Nonribosomal peptide synthetase, condensation domain"/>
    <property type="match status" value="1"/>
</dbReference>
<evidence type="ECO:0000259" key="2">
    <source>
        <dbReference type="Pfam" id="PF00668"/>
    </source>
</evidence>
<dbReference type="InterPro" id="IPR001242">
    <property type="entry name" value="Condensation_dom"/>
</dbReference>
<accession>A0ABU8TZS2</accession>
<dbReference type="SUPFAM" id="SSF52777">
    <property type="entry name" value="CoA-dependent acyltransferases"/>
    <property type="match status" value="2"/>
</dbReference>
<dbReference type="PANTHER" id="PTHR45527:SF1">
    <property type="entry name" value="FATTY ACID SYNTHASE"/>
    <property type="match status" value="1"/>
</dbReference>